<gene>
    <name evidence="1" type="ORF">NMY3_01536</name>
</gene>
<dbReference type="AlphaFoldDB" id="A0A654LZT4"/>
<dbReference type="RefSeq" id="WP_196818152.1">
    <property type="nucleotide sequence ID" value="NZ_CP012850.1"/>
</dbReference>
<protein>
    <submittedName>
        <fullName evidence="1">Uncharacterized protein</fullName>
    </submittedName>
</protein>
<reference evidence="2" key="1">
    <citation type="submission" date="2015-10" db="EMBL/GenBank/DDBJ databases">
        <title>Niche specialization of a soil ammonia-oxidizing archaeon, Candidatus Nitrosocosmicus oleophilus.</title>
        <authorList>
            <person name="Jung M.-Y."/>
            <person name="Rhee S.-K."/>
        </authorList>
    </citation>
    <scope>NUCLEOTIDE SEQUENCE [LARGE SCALE GENOMIC DNA]</scope>
    <source>
        <strain evidence="2">MY3</strain>
    </source>
</reference>
<evidence type="ECO:0000313" key="2">
    <source>
        <dbReference type="Proteomes" id="UP000058925"/>
    </source>
</evidence>
<sequence length="69" mass="7908">MINSSEFIYSLGSDLTGNSDLQGKNIKGDFIEFNDSSLRFKMDYPVVWIIKRELNGKNVVYFQSLLPLT</sequence>
<dbReference type="KEGG" id="taa:NMY3_01536"/>
<dbReference type="EMBL" id="CP012850">
    <property type="protein sequence ID" value="ALI35739.1"/>
    <property type="molecule type" value="Genomic_DNA"/>
</dbReference>
<evidence type="ECO:0000313" key="1">
    <source>
        <dbReference type="EMBL" id="ALI35739.1"/>
    </source>
</evidence>
<dbReference type="GeneID" id="60421583"/>
<name>A0A654LZT4_9ARCH</name>
<keyword evidence="2" id="KW-1185">Reference proteome</keyword>
<dbReference type="Proteomes" id="UP000058925">
    <property type="component" value="Chromosome"/>
</dbReference>
<accession>A0A654LZT4</accession>
<proteinExistence type="predicted"/>
<organism evidence="1 2">
    <name type="scientific">Candidatus Nitrosocosmicus oleophilus</name>
    <dbReference type="NCBI Taxonomy" id="1353260"/>
    <lineage>
        <taxon>Archaea</taxon>
        <taxon>Nitrososphaerota</taxon>
        <taxon>Nitrososphaeria</taxon>
        <taxon>Nitrososphaerales</taxon>
        <taxon>Nitrososphaeraceae</taxon>
        <taxon>Candidatus Nitrosocosmicus</taxon>
    </lineage>
</organism>